<evidence type="ECO:0000313" key="2">
    <source>
        <dbReference type="Proteomes" id="UP000325579"/>
    </source>
</evidence>
<sequence>MSAHIPRCGGGDSNFWTCSRKIPVAALVICCLPKPAEGGIRHVPVRYHGSYRIQDHRKGRVRQQIFDFEHDSCPAQTHIELSIIHPCPRGYCKNDSRASHGFYPLLSPYLPVPPTGNEFLPASNHAFPSTAHSRNRFLFGHPADRPSIQTSYDGGLKY</sequence>
<dbReference type="EMBL" id="ML736739">
    <property type="protein sequence ID" value="KAE8409556.1"/>
    <property type="molecule type" value="Genomic_DNA"/>
</dbReference>
<proteinExistence type="predicted"/>
<name>A0A5N7DT47_9EURO</name>
<dbReference type="RefSeq" id="XP_031946875.1">
    <property type="nucleotide sequence ID" value="XM_032091225.1"/>
</dbReference>
<dbReference type="AlphaFoldDB" id="A0A5N7DT47"/>
<gene>
    <name evidence="1" type="ORF">BDV37DRAFT_79174</name>
</gene>
<evidence type="ECO:0000313" key="1">
    <source>
        <dbReference type="EMBL" id="KAE8409556.1"/>
    </source>
</evidence>
<organism evidence="1 2">
    <name type="scientific">Aspergillus pseudonomiae</name>
    <dbReference type="NCBI Taxonomy" id="1506151"/>
    <lineage>
        <taxon>Eukaryota</taxon>
        <taxon>Fungi</taxon>
        <taxon>Dikarya</taxon>
        <taxon>Ascomycota</taxon>
        <taxon>Pezizomycotina</taxon>
        <taxon>Eurotiomycetes</taxon>
        <taxon>Eurotiomycetidae</taxon>
        <taxon>Eurotiales</taxon>
        <taxon>Aspergillaceae</taxon>
        <taxon>Aspergillus</taxon>
        <taxon>Aspergillus subgen. Circumdati</taxon>
    </lineage>
</organism>
<dbReference type="GeneID" id="43675916"/>
<accession>A0A5N7DT47</accession>
<keyword evidence="2" id="KW-1185">Reference proteome</keyword>
<dbReference type="Proteomes" id="UP000325579">
    <property type="component" value="Unassembled WGS sequence"/>
</dbReference>
<protein>
    <submittedName>
        <fullName evidence="1">Uncharacterized protein</fullName>
    </submittedName>
</protein>
<reference evidence="1 2" key="1">
    <citation type="submission" date="2019-04" db="EMBL/GenBank/DDBJ databases">
        <authorList>
            <consortium name="DOE Joint Genome Institute"/>
            <person name="Mondo S."/>
            <person name="Kjaerbolling I."/>
            <person name="Vesth T."/>
            <person name="Frisvad J.C."/>
            <person name="Nybo J.L."/>
            <person name="Theobald S."/>
            <person name="Kildgaard S."/>
            <person name="Isbrandt T."/>
            <person name="Kuo A."/>
            <person name="Sato A."/>
            <person name="Lyhne E.K."/>
            <person name="Kogle M.E."/>
            <person name="Wiebenga A."/>
            <person name="Kun R.S."/>
            <person name="Lubbers R.J."/>
            <person name="Makela M.R."/>
            <person name="Barry K."/>
            <person name="Chovatia M."/>
            <person name="Clum A."/>
            <person name="Daum C."/>
            <person name="Haridas S."/>
            <person name="He G."/>
            <person name="LaButti K."/>
            <person name="Lipzen A."/>
            <person name="Riley R."/>
            <person name="Salamov A."/>
            <person name="Simmons B.A."/>
            <person name="Magnuson J.K."/>
            <person name="Henrissat B."/>
            <person name="Mortensen U.H."/>
            <person name="Larsen T.O."/>
            <person name="Devries R.P."/>
            <person name="Grigoriev I.V."/>
            <person name="Machida M."/>
            <person name="Baker S.E."/>
            <person name="Andersen M.R."/>
            <person name="Cantor M.N."/>
            <person name="Hua S.X."/>
        </authorList>
    </citation>
    <scope>NUCLEOTIDE SEQUENCE [LARGE SCALE GENOMIC DNA]</scope>
    <source>
        <strain evidence="1 2">CBS 119388</strain>
    </source>
</reference>